<dbReference type="Proteomes" id="UP000199320">
    <property type="component" value="Unassembled WGS sequence"/>
</dbReference>
<dbReference type="EMBL" id="FMZP01000017">
    <property type="protein sequence ID" value="SDD27279.1"/>
    <property type="molecule type" value="Genomic_DNA"/>
</dbReference>
<protein>
    <submittedName>
        <fullName evidence="2">Uncharacterized protein</fullName>
    </submittedName>
</protein>
<keyword evidence="3" id="KW-1185">Reference proteome</keyword>
<dbReference type="Proteomes" id="UP000324021">
    <property type="component" value="Unassembled WGS sequence"/>
</dbReference>
<accession>A0A1I0C4T3</accession>
<evidence type="ECO:0000313" key="3">
    <source>
        <dbReference type="Proteomes" id="UP000199320"/>
    </source>
</evidence>
<gene>
    <name evidence="2" type="ORF">SAMN04488694_10427</name>
    <name evidence="1" type="ORF">SAMN05192552_101724</name>
</gene>
<name>A0A1I0C4T3_9EURY</name>
<dbReference type="EMBL" id="FOIC01000004">
    <property type="protein sequence ID" value="SET14363.1"/>
    <property type="molecule type" value="Genomic_DNA"/>
</dbReference>
<proteinExistence type="predicted"/>
<reference evidence="3 4" key="2">
    <citation type="submission" date="2016-10" db="EMBL/GenBank/DDBJ databases">
        <authorList>
            <person name="Varghese N."/>
            <person name="Submissions S."/>
        </authorList>
    </citation>
    <scope>NUCLEOTIDE SEQUENCE [LARGE SCALE GENOMIC DNA]</scope>
    <source>
        <strain evidence="1 4">CDM_1</strain>
        <strain evidence="3">CDM_6</strain>
    </source>
</reference>
<evidence type="ECO:0000313" key="1">
    <source>
        <dbReference type="EMBL" id="SDD27279.1"/>
    </source>
</evidence>
<evidence type="ECO:0000313" key="2">
    <source>
        <dbReference type="EMBL" id="SET14363.1"/>
    </source>
</evidence>
<evidence type="ECO:0000313" key="4">
    <source>
        <dbReference type="Proteomes" id="UP000324021"/>
    </source>
</evidence>
<dbReference type="AlphaFoldDB" id="A0A1I0C4T3"/>
<reference evidence="2" key="1">
    <citation type="submission" date="2016-10" db="EMBL/GenBank/DDBJ databases">
        <authorList>
            <person name="de Groot N.N."/>
        </authorList>
    </citation>
    <scope>NUCLEOTIDE SEQUENCE [LARGE SCALE GENOMIC DNA]</scope>
    <source>
        <strain evidence="2">CDM_6</strain>
    </source>
</reference>
<sequence>MAYGVPLYCRLTDLADLNPPVETCRRVHTCRSSVLVFALEHQLIAGFDVGCGPGREFDD</sequence>
<organism evidence="2 3">
    <name type="scientific">Natrinema hispanicum</name>
    <dbReference type="NCBI Taxonomy" id="392421"/>
    <lineage>
        <taxon>Archaea</taxon>
        <taxon>Methanobacteriati</taxon>
        <taxon>Methanobacteriota</taxon>
        <taxon>Stenosarchaea group</taxon>
        <taxon>Halobacteria</taxon>
        <taxon>Halobacteriales</taxon>
        <taxon>Natrialbaceae</taxon>
        <taxon>Natrinema</taxon>
    </lineage>
</organism>